<proteinExistence type="predicted"/>
<dbReference type="AlphaFoldDB" id="A0A2S4LXH8"/>
<evidence type="ECO:0000313" key="2">
    <source>
        <dbReference type="EMBL" id="POR47146.1"/>
    </source>
</evidence>
<keyword evidence="3" id="KW-1185">Reference proteome</keyword>
<evidence type="ECO:0000259" key="1">
    <source>
        <dbReference type="PROSITE" id="PS50042"/>
    </source>
</evidence>
<accession>A0A2S4LXH8</accession>
<dbReference type="Pfam" id="PF00027">
    <property type="entry name" value="cNMP_binding"/>
    <property type="match status" value="1"/>
</dbReference>
<dbReference type="Gene3D" id="2.60.120.10">
    <property type="entry name" value="Jelly Rolls"/>
    <property type="match status" value="1"/>
</dbReference>
<organism evidence="2 3">
    <name type="scientific">Bosea psychrotolerans</name>
    <dbReference type="NCBI Taxonomy" id="1871628"/>
    <lineage>
        <taxon>Bacteria</taxon>
        <taxon>Pseudomonadati</taxon>
        <taxon>Pseudomonadota</taxon>
        <taxon>Alphaproteobacteria</taxon>
        <taxon>Hyphomicrobiales</taxon>
        <taxon>Boseaceae</taxon>
        <taxon>Bosea</taxon>
    </lineage>
</organism>
<sequence length="153" mass="17007">MRSTSAVHWPARFAKGSLIYNEGDPSDSLYRVIDGCVRLQVNSENGSRQIVSFRIPADVFGLCPEFQNTAAEAATAVQLMRYSLKSVLEKASSSPAIMTELMGEPTKAYQAFAHHIEKRVHCPAQARVTWFYQWLRERNVANGNEAADGVPMS</sequence>
<protein>
    <recommendedName>
        <fullName evidence="1">Cyclic nucleotide-binding domain-containing protein</fullName>
    </recommendedName>
</protein>
<dbReference type="CDD" id="cd00038">
    <property type="entry name" value="CAP_ED"/>
    <property type="match status" value="1"/>
</dbReference>
<dbReference type="SUPFAM" id="SSF51206">
    <property type="entry name" value="cAMP-binding domain-like"/>
    <property type="match status" value="1"/>
</dbReference>
<dbReference type="InterPro" id="IPR014710">
    <property type="entry name" value="RmlC-like_jellyroll"/>
</dbReference>
<dbReference type="InterPro" id="IPR018490">
    <property type="entry name" value="cNMP-bd_dom_sf"/>
</dbReference>
<dbReference type="OrthoDB" id="3525895at2"/>
<name>A0A2S4LXH8_9HYPH</name>
<gene>
    <name evidence="2" type="ORF">CYD53_12036</name>
</gene>
<reference evidence="2 3" key="1">
    <citation type="submission" date="2018-01" db="EMBL/GenBank/DDBJ databases">
        <title>Genomic Encyclopedia of Type Strains, Phase III (KMG-III): the genomes of soil and plant-associated and newly described type strains.</title>
        <authorList>
            <person name="Whitman W."/>
        </authorList>
    </citation>
    <scope>NUCLEOTIDE SEQUENCE [LARGE SCALE GENOMIC DNA]</scope>
    <source>
        <strain evidence="2 3">1131</strain>
    </source>
</reference>
<dbReference type="Proteomes" id="UP000236919">
    <property type="component" value="Unassembled WGS sequence"/>
</dbReference>
<dbReference type="InterPro" id="IPR000595">
    <property type="entry name" value="cNMP-bd_dom"/>
</dbReference>
<feature type="domain" description="Cyclic nucleotide-binding" evidence="1">
    <location>
        <begin position="13"/>
        <end position="61"/>
    </location>
</feature>
<dbReference type="EMBL" id="PQFZ01000020">
    <property type="protein sequence ID" value="POR47146.1"/>
    <property type="molecule type" value="Genomic_DNA"/>
</dbReference>
<comment type="caution">
    <text evidence="2">The sequence shown here is derived from an EMBL/GenBank/DDBJ whole genome shotgun (WGS) entry which is preliminary data.</text>
</comment>
<dbReference type="RefSeq" id="WP_103720718.1">
    <property type="nucleotide sequence ID" value="NZ_PQFZ01000020.1"/>
</dbReference>
<evidence type="ECO:0000313" key="3">
    <source>
        <dbReference type="Proteomes" id="UP000236919"/>
    </source>
</evidence>
<dbReference type="PROSITE" id="PS50042">
    <property type="entry name" value="CNMP_BINDING_3"/>
    <property type="match status" value="1"/>
</dbReference>